<keyword evidence="3 6" id="KW-0812">Transmembrane</keyword>
<dbReference type="Pfam" id="PF07690">
    <property type="entry name" value="MFS_1"/>
    <property type="match status" value="1"/>
</dbReference>
<protein>
    <recommendedName>
        <fullName evidence="7">Major facilitator superfamily (MFS) profile domain-containing protein</fullName>
    </recommendedName>
</protein>
<evidence type="ECO:0000256" key="6">
    <source>
        <dbReference type="SAM" id="Phobius"/>
    </source>
</evidence>
<feature type="transmembrane region" description="Helical" evidence="6">
    <location>
        <begin position="165"/>
        <end position="183"/>
    </location>
</feature>
<organism evidence="8 9">
    <name type="scientific">Frieseomelitta varia</name>
    <dbReference type="NCBI Taxonomy" id="561572"/>
    <lineage>
        <taxon>Eukaryota</taxon>
        <taxon>Metazoa</taxon>
        <taxon>Ecdysozoa</taxon>
        <taxon>Arthropoda</taxon>
        <taxon>Hexapoda</taxon>
        <taxon>Insecta</taxon>
        <taxon>Pterygota</taxon>
        <taxon>Neoptera</taxon>
        <taxon>Endopterygota</taxon>
        <taxon>Hymenoptera</taxon>
        <taxon>Apocrita</taxon>
        <taxon>Aculeata</taxon>
        <taxon>Apoidea</taxon>
        <taxon>Anthophila</taxon>
        <taxon>Apidae</taxon>
        <taxon>Frieseomelitta</taxon>
    </lineage>
</organism>
<dbReference type="PANTHER" id="PTHR23511:SF38">
    <property type="entry name" value="SYNAPTIC VESICLE 2-RELATED PROTEIN-LIKE PROTEIN"/>
    <property type="match status" value="1"/>
</dbReference>
<feature type="transmembrane region" description="Helical" evidence="6">
    <location>
        <begin position="482"/>
        <end position="501"/>
    </location>
</feature>
<feature type="transmembrane region" description="Helical" evidence="6">
    <location>
        <begin position="570"/>
        <end position="589"/>
    </location>
</feature>
<keyword evidence="2" id="KW-0813">Transport</keyword>
<dbReference type="Gene3D" id="1.20.1250.20">
    <property type="entry name" value="MFS general substrate transporter like domains"/>
    <property type="match status" value="1"/>
</dbReference>
<evidence type="ECO:0000256" key="2">
    <source>
        <dbReference type="ARBA" id="ARBA00022448"/>
    </source>
</evidence>
<accession>A0A833RYH7</accession>
<dbReference type="InterPro" id="IPR036259">
    <property type="entry name" value="MFS_trans_sf"/>
</dbReference>
<dbReference type="PROSITE" id="PS50850">
    <property type="entry name" value="MFS"/>
    <property type="match status" value="1"/>
</dbReference>
<name>A0A833RYH7_9HYME</name>
<dbReference type="GO" id="GO:0022857">
    <property type="term" value="F:transmembrane transporter activity"/>
    <property type="evidence" value="ECO:0007669"/>
    <property type="project" value="InterPro"/>
</dbReference>
<feature type="transmembrane region" description="Helical" evidence="6">
    <location>
        <begin position="189"/>
        <end position="212"/>
    </location>
</feature>
<evidence type="ECO:0000256" key="4">
    <source>
        <dbReference type="ARBA" id="ARBA00022989"/>
    </source>
</evidence>
<proteinExistence type="predicted"/>
<feature type="transmembrane region" description="Helical" evidence="6">
    <location>
        <begin position="137"/>
        <end position="158"/>
    </location>
</feature>
<feature type="transmembrane region" description="Helical" evidence="6">
    <location>
        <begin position="96"/>
        <end position="117"/>
    </location>
</feature>
<keyword evidence="9" id="KW-1185">Reference proteome</keyword>
<dbReference type="EMBL" id="WNWW01000520">
    <property type="protein sequence ID" value="KAF3423936.1"/>
    <property type="molecule type" value="Genomic_DNA"/>
</dbReference>
<reference evidence="8" key="1">
    <citation type="submission" date="2019-11" db="EMBL/GenBank/DDBJ databases">
        <title>The nuclear and mitochondrial genomes of Frieseomelitta varia - a highly eusocial stingless bee (Meliponini) with a permanently sterile worker caste.</title>
        <authorList>
            <person name="Freitas F.C.P."/>
            <person name="Lourenco A.P."/>
            <person name="Nunes F.M.F."/>
            <person name="Paschoal A.R."/>
            <person name="Abreu F.C.P."/>
            <person name="Barbin F.O."/>
            <person name="Bataglia L."/>
            <person name="Cardoso-Junior C.A.M."/>
            <person name="Cervoni M.S."/>
            <person name="Silva S.R."/>
            <person name="Dalarmi F."/>
            <person name="Del Lama M.A."/>
            <person name="Depintor T.S."/>
            <person name="Ferreira K.M."/>
            <person name="Goria P.S."/>
            <person name="Jaskot M.C."/>
            <person name="Lago D.C."/>
            <person name="Luna-Lucena D."/>
            <person name="Moda L.M."/>
            <person name="Nascimento L."/>
            <person name="Pedrino M."/>
            <person name="Rabico F.O."/>
            <person name="Sanches F.C."/>
            <person name="Santos D.E."/>
            <person name="Santos C.G."/>
            <person name="Vieira J."/>
            <person name="Lopes T.F."/>
            <person name="Barchuk A.R."/>
            <person name="Hartfelder K."/>
            <person name="Simoes Z.L.P."/>
            <person name="Bitondi M.M.G."/>
            <person name="Pinheiro D.G."/>
        </authorList>
    </citation>
    <scope>NUCLEOTIDE SEQUENCE</scope>
    <source>
        <strain evidence="8">USP_RPSP 00005682</strain>
        <tissue evidence="8">Whole individual</tissue>
    </source>
</reference>
<dbReference type="AlphaFoldDB" id="A0A833RYH7"/>
<evidence type="ECO:0000313" key="8">
    <source>
        <dbReference type="EMBL" id="KAF3423936.1"/>
    </source>
</evidence>
<dbReference type="InterPro" id="IPR011701">
    <property type="entry name" value="MFS"/>
</dbReference>
<feature type="transmembrane region" description="Helical" evidence="6">
    <location>
        <begin position="364"/>
        <end position="385"/>
    </location>
</feature>
<evidence type="ECO:0000256" key="3">
    <source>
        <dbReference type="ARBA" id="ARBA00022692"/>
    </source>
</evidence>
<feature type="transmembrane region" description="Helical" evidence="6">
    <location>
        <begin position="537"/>
        <end position="564"/>
    </location>
</feature>
<feature type="transmembrane region" description="Helical" evidence="6">
    <location>
        <begin position="507"/>
        <end position="530"/>
    </location>
</feature>
<sequence length="594" mass="65618">MMQQMHFVFSTIGKVNGKIISSSRSSKSSVCENNIFAKIMLVAAGNVPRSRFILKDMSVVTNLWIRSKSRTFKNNGGKEGTADFEKAIKLCGYGKFHYGFLLLCGAMFICVGFQNGINAYILPSAECDLGLTSEQKGLLNVAFLLGGVISSLFWGVLADAYGRKHILLFTLLSDSILSIGGSFSQSFKVLLIFRALSGFFIGAPGSLIYTYLGEFHAAKQKLKALCYIGFFWTVSWLILPGLAWIITPLPISLQFNGMLYNSWRLFLAVIGVPTLIVTLITSRYPESPKFLASQGKTDEALAILRKIYATNTGRNEDEYPVKVLLSDDMMNINNRNRSFSASTVLMELLKNIWQQVRLLASLPLLKYALLSWTIYFANMFGYYGFGLWLPELFNRFENYHNLYPNRTVTVCKLIREHDLQAAVTPAQDLPVNSTNILINSTSVVCSSNLDEMVFVNSLTINAFCLLGNLASGYLANRVGRRTIPVTTMLLAGIFGFVIYFVNSSMQILIVSCMFSLMIVTANFVISCVVVDIFPTNVGAVAICMMTCFGRIGAIASNLAFGMLLDISCEVPIFLVGGIVIFGGFLALILPERKG</sequence>
<feature type="transmembrane region" description="Helical" evidence="6">
    <location>
        <begin position="265"/>
        <end position="284"/>
    </location>
</feature>
<comment type="caution">
    <text evidence="8">The sequence shown here is derived from an EMBL/GenBank/DDBJ whole genome shotgun (WGS) entry which is preliminary data.</text>
</comment>
<comment type="subcellular location">
    <subcellularLocation>
        <location evidence="1">Membrane</location>
        <topology evidence="1">Multi-pass membrane protein</topology>
    </subcellularLocation>
</comment>
<evidence type="ECO:0000256" key="5">
    <source>
        <dbReference type="ARBA" id="ARBA00023136"/>
    </source>
</evidence>
<dbReference type="InterPro" id="IPR020846">
    <property type="entry name" value="MFS_dom"/>
</dbReference>
<dbReference type="SUPFAM" id="SSF103473">
    <property type="entry name" value="MFS general substrate transporter"/>
    <property type="match status" value="1"/>
</dbReference>
<dbReference type="GO" id="GO:0016020">
    <property type="term" value="C:membrane"/>
    <property type="evidence" value="ECO:0007669"/>
    <property type="project" value="UniProtKB-SubCell"/>
</dbReference>
<keyword evidence="5 6" id="KW-0472">Membrane</keyword>
<dbReference type="Proteomes" id="UP000655588">
    <property type="component" value="Unassembled WGS sequence"/>
</dbReference>
<evidence type="ECO:0000256" key="1">
    <source>
        <dbReference type="ARBA" id="ARBA00004141"/>
    </source>
</evidence>
<feature type="transmembrane region" description="Helical" evidence="6">
    <location>
        <begin position="453"/>
        <end position="475"/>
    </location>
</feature>
<evidence type="ECO:0000313" key="9">
    <source>
        <dbReference type="Proteomes" id="UP000655588"/>
    </source>
</evidence>
<feature type="domain" description="Major facilitator superfamily (MFS) profile" evidence="7">
    <location>
        <begin position="100"/>
        <end position="594"/>
    </location>
</feature>
<feature type="transmembrane region" description="Helical" evidence="6">
    <location>
        <begin position="224"/>
        <end position="245"/>
    </location>
</feature>
<keyword evidence="4 6" id="KW-1133">Transmembrane helix</keyword>
<dbReference type="PANTHER" id="PTHR23511">
    <property type="entry name" value="SYNAPTIC VESICLE GLYCOPROTEIN 2"/>
    <property type="match status" value="1"/>
</dbReference>
<evidence type="ECO:0000259" key="7">
    <source>
        <dbReference type="PROSITE" id="PS50850"/>
    </source>
</evidence>
<gene>
    <name evidence="8" type="ORF">E2986_06774</name>
</gene>